<dbReference type="RefSeq" id="WP_037287439.1">
    <property type="nucleotide sequence ID" value="NZ_JEOB01000002.1"/>
</dbReference>
<name>A0A011V4A4_RUMAL</name>
<reference evidence="1 2" key="1">
    <citation type="submission" date="2013-06" db="EMBL/GenBank/DDBJ databases">
        <title>Rumen cellulosomics: divergent fiber-degrading strategies revealed by comparative genome-wide analysis of six Ruminococcal strains.</title>
        <authorList>
            <person name="Dassa B."/>
            <person name="Borovok I."/>
            <person name="Lamed R."/>
            <person name="Flint H."/>
            <person name="Yeoman C.J."/>
            <person name="White B."/>
            <person name="Bayer E.A."/>
        </authorList>
    </citation>
    <scope>NUCLEOTIDE SEQUENCE [LARGE SCALE GENOMIC DNA]</scope>
    <source>
        <strain evidence="1 2">SY3</strain>
    </source>
</reference>
<proteinExistence type="predicted"/>
<dbReference type="AlphaFoldDB" id="A0A011V4A4"/>
<accession>A0A011V4A4</accession>
<sequence>MVDKKALTLFKKYYLSYKSDGQPSEADIADAVKSGVFVPDSEMTHDEIVTAIKELSERISLESAAKAFLYSLSSGDMRYRSAVSSLIWAKALTEHKFVSNGVEPGGWRSPMCIVCGCTHGLEASEMIDWNKFNVFRYLSPKHYGREPDFTSPEYVLNDLREFEKLPAVEPCEDDYRILNGIFACVKEMKSHNMDTALVSEIRRQKFFDATGNAIHCILGILSVCGILQSDEKKGFLYEFTNRDEQGFGRDGLTFFPLNFWRGKFGVNYDAVDKIFGCLCGDKLSPEKAAAPEKKEKDVPSKRTASKAEQYFNDGVYTITLTNDERRYLALDPLDESWETETLYSVTYCTQKRTVIFYEGNTILKVIYEEYSINEDGSCKCKSYNEFDTKLETDNRTMLLPLTSRGRAKPVTPTNIMAVKPFGCDFYIFLQKGESRIAARNLRNNQEIAVGEKERVRNILTDEDFHEFMQYYMSTCPDNYFERIAEIRNMKHQTVKFRAGDIFRCQIDREHYTYGLIIGKTRDIEKWDELPKEHSFRHLMTQPIIVRMYDFVTADSNMTAIQLADISLRPPEICSDGDIIWGRHKIICHKELVPDDIEFCIHLTRIVVKNKHITPFTTELFMREDEKNGKKTREPMSLYIEWGFVSMEIPWADAPENIRDMMSERSWSNGGVSLGISGAYCGKTLTQILQKYPRNILGGDLHFPENRERLDMVMKFLGLPKGSGYDDFAEKYGGITRQTYIELICNRSK</sequence>
<dbReference type="EMBL" id="JEOB01000002">
    <property type="protein sequence ID" value="EXM40312.1"/>
    <property type="molecule type" value="Genomic_DNA"/>
</dbReference>
<organism evidence="1 2">
    <name type="scientific">Ruminococcus albus SY3</name>
    <dbReference type="NCBI Taxonomy" id="1341156"/>
    <lineage>
        <taxon>Bacteria</taxon>
        <taxon>Bacillati</taxon>
        <taxon>Bacillota</taxon>
        <taxon>Clostridia</taxon>
        <taxon>Eubacteriales</taxon>
        <taxon>Oscillospiraceae</taxon>
        <taxon>Ruminococcus</taxon>
    </lineage>
</organism>
<dbReference type="Pfam" id="PF15428">
    <property type="entry name" value="Imm26"/>
    <property type="match status" value="1"/>
</dbReference>
<dbReference type="PATRIC" id="fig|1341156.4.peg.1270"/>
<dbReference type="OrthoDB" id="1814150at2"/>
<gene>
    <name evidence="1" type="ORF">RASY3_09865</name>
</gene>
<protein>
    <submittedName>
        <fullName evidence="1">Uncharacterized protein</fullName>
    </submittedName>
</protein>
<evidence type="ECO:0000313" key="2">
    <source>
        <dbReference type="Proteomes" id="UP000021369"/>
    </source>
</evidence>
<comment type="caution">
    <text evidence="1">The sequence shown here is derived from an EMBL/GenBank/DDBJ whole genome shotgun (WGS) entry which is preliminary data.</text>
</comment>
<evidence type="ECO:0000313" key="1">
    <source>
        <dbReference type="EMBL" id="EXM40312.1"/>
    </source>
</evidence>
<dbReference type="Proteomes" id="UP000021369">
    <property type="component" value="Unassembled WGS sequence"/>
</dbReference>
<keyword evidence="2" id="KW-1185">Reference proteome</keyword>
<dbReference type="InterPro" id="IPR029278">
    <property type="entry name" value="Imm26"/>
</dbReference>